<dbReference type="RefSeq" id="WP_377245543.1">
    <property type="nucleotide sequence ID" value="NZ_JBHLUH010000004.1"/>
</dbReference>
<evidence type="ECO:0000313" key="1">
    <source>
        <dbReference type="EMBL" id="MFC0526876.1"/>
    </source>
</evidence>
<sequence>MVDVTVDPVSGPGEPTLVAVKLQASGWELNLRATPAALATLGQIREADWAARRCLHVGESAGSRVHWAADGDTATIMVGHDDETWDIAMSLPVTAVDAIVAAVRGRQ</sequence>
<accession>A0ABV6LWV6</accession>
<comment type="caution">
    <text evidence="1">The sequence shown here is derived from an EMBL/GenBank/DDBJ whole genome shotgun (WGS) entry which is preliminary data.</text>
</comment>
<organism evidence="1 2">
    <name type="scientific">Phytohabitans kaempferiae</name>
    <dbReference type="NCBI Taxonomy" id="1620943"/>
    <lineage>
        <taxon>Bacteria</taxon>
        <taxon>Bacillati</taxon>
        <taxon>Actinomycetota</taxon>
        <taxon>Actinomycetes</taxon>
        <taxon>Micromonosporales</taxon>
        <taxon>Micromonosporaceae</taxon>
    </lineage>
</organism>
<keyword evidence="2" id="KW-1185">Reference proteome</keyword>
<protein>
    <submittedName>
        <fullName evidence="1">Uncharacterized protein</fullName>
    </submittedName>
</protein>
<dbReference type="EMBL" id="JBHLUH010000004">
    <property type="protein sequence ID" value="MFC0526876.1"/>
    <property type="molecule type" value="Genomic_DNA"/>
</dbReference>
<proteinExistence type="predicted"/>
<reference evidence="1 2" key="1">
    <citation type="submission" date="2024-09" db="EMBL/GenBank/DDBJ databases">
        <authorList>
            <person name="Sun Q."/>
            <person name="Mori K."/>
        </authorList>
    </citation>
    <scope>NUCLEOTIDE SEQUENCE [LARGE SCALE GENOMIC DNA]</scope>
    <source>
        <strain evidence="1 2">TBRC 3947</strain>
    </source>
</reference>
<name>A0ABV6LWV6_9ACTN</name>
<dbReference type="Proteomes" id="UP001589867">
    <property type="component" value="Unassembled WGS sequence"/>
</dbReference>
<evidence type="ECO:0000313" key="2">
    <source>
        <dbReference type="Proteomes" id="UP001589867"/>
    </source>
</evidence>
<gene>
    <name evidence="1" type="ORF">ACFFIA_04305</name>
</gene>